<dbReference type="InterPro" id="IPR055913">
    <property type="entry name" value="DUF7490"/>
</dbReference>
<evidence type="ECO:0000313" key="4">
    <source>
        <dbReference type="EMBL" id="SDG11216.1"/>
    </source>
</evidence>
<dbReference type="InterPro" id="IPR026371">
    <property type="entry name" value="PGF_CTERM"/>
</dbReference>
<feature type="domain" description="DUF7490" evidence="3">
    <location>
        <begin position="155"/>
        <end position="255"/>
    </location>
</feature>
<dbReference type="OrthoDB" id="50312at2157"/>
<dbReference type="NCBIfam" id="TIGR04126">
    <property type="entry name" value="PGF_CTERM"/>
    <property type="match status" value="1"/>
</dbReference>
<keyword evidence="2" id="KW-0472">Membrane</keyword>
<reference evidence="4 5" key="1">
    <citation type="submission" date="2016-10" db="EMBL/GenBank/DDBJ databases">
        <authorList>
            <person name="Varghese N."/>
            <person name="Submissions S."/>
        </authorList>
    </citation>
    <scope>NUCLEOTIDE SEQUENCE [LARGE SCALE GENOMIC DNA]</scope>
    <source>
        <strain evidence="4 5">PL 12/M</strain>
    </source>
</reference>
<evidence type="ECO:0000256" key="2">
    <source>
        <dbReference type="SAM" id="Phobius"/>
    </source>
</evidence>
<dbReference type="PROSITE" id="PS51257">
    <property type="entry name" value="PROKAR_LIPOPROTEIN"/>
    <property type="match status" value="1"/>
</dbReference>
<keyword evidence="1" id="KW-0732">Signal</keyword>
<evidence type="ECO:0000256" key="1">
    <source>
        <dbReference type="ARBA" id="ARBA00022729"/>
    </source>
</evidence>
<organism evidence="4 5">
    <name type="scientific">Methanolobus vulcani</name>
    <dbReference type="NCBI Taxonomy" id="38026"/>
    <lineage>
        <taxon>Archaea</taxon>
        <taxon>Methanobacteriati</taxon>
        <taxon>Methanobacteriota</taxon>
        <taxon>Stenosarchaea group</taxon>
        <taxon>Methanomicrobia</taxon>
        <taxon>Methanosarcinales</taxon>
        <taxon>Methanosarcinaceae</taxon>
        <taxon>Methanolobus</taxon>
    </lineage>
</organism>
<dbReference type="AlphaFoldDB" id="A0A7Z7FF49"/>
<gene>
    <name evidence="4" type="ORF">SAMN04488589_2190</name>
</gene>
<evidence type="ECO:0000259" key="3">
    <source>
        <dbReference type="Pfam" id="PF24318"/>
    </source>
</evidence>
<dbReference type="GO" id="GO:0030115">
    <property type="term" value="C:S-layer"/>
    <property type="evidence" value="ECO:0007669"/>
    <property type="project" value="UniProtKB-SubCell"/>
</dbReference>
<feature type="domain" description="DUF7490" evidence="3">
    <location>
        <begin position="39"/>
        <end position="143"/>
    </location>
</feature>
<evidence type="ECO:0000313" key="5">
    <source>
        <dbReference type="Proteomes" id="UP000199259"/>
    </source>
</evidence>
<keyword evidence="2" id="KW-0812">Transmembrane</keyword>
<dbReference type="EMBL" id="FNCA01000007">
    <property type="protein sequence ID" value="SDG11216.1"/>
    <property type="molecule type" value="Genomic_DNA"/>
</dbReference>
<comment type="caution">
    <text evidence="4">The sequence shown here is derived from an EMBL/GenBank/DDBJ whole genome shotgun (WGS) entry which is preliminary data.</text>
</comment>
<sequence length="328" mass="37385">MKQKENTIRFILILIVIAFFTVSSGCLRDFDEQEGSNLGIRDIEISADSVKSTYVWLNVTTYVENMDSDSDSNATVVLKVFNKNTGLLEKKQEARIGPIEQWETKAISQSISLLKSEDYRISTTIMDDGKLSYEKWMTLSGLDTLQSDMQDTGIQIQTIDFLVRETNPRSVVIQNDIYLKNEGLETSRDYRILIKAREMDARLVADKEWTNSGEIEPEETAIISVNLTVPSVYNYVVEISVWDGNTIVKTDEDYVQLNPEKVIDREQLVQNKNINTADFLVEEEEDYKWDSAVEETAYDETAESPGFTGSIAVIGFIAALYMVRRRLQ</sequence>
<name>A0A7Z7FF49_9EURY</name>
<dbReference type="Pfam" id="PF24318">
    <property type="entry name" value="DUF7490"/>
    <property type="match status" value="2"/>
</dbReference>
<proteinExistence type="predicted"/>
<dbReference type="GO" id="GO:0005886">
    <property type="term" value="C:plasma membrane"/>
    <property type="evidence" value="ECO:0007669"/>
    <property type="project" value="UniProtKB-SubCell"/>
</dbReference>
<feature type="transmembrane region" description="Helical" evidence="2">
    <location>
        <begin position="306"/>
        <end position="323"/>
    </location>
</feature>
<dbReference type="RefSeq" id="WP_091710480.1">
    <property type="nucleotide sequence ID" value="NZ_FNCA01000007.1"/>
</dbReference>
<keyword evidence="5" id="KW-1185">Reference proteome</keyword>
<keyword evidence="2" id="KW-1133">Transmembrane helix</keyword>
<accession>A0A7Z7FF49</accession>
<dbReference type="Proteomes" id="UP000199259">
    <property type="component" value="Unassembled WGS sequence"/>
</dbReference>
<protein>
    <submittedName>
        <fullName evidence="4">PGF-CTERM protein</fullName>
    </submittedName>
</protein>